<evidence type="ECO:0000313" key="2">
    <source>
        <dbReference type="Proteomes" id="UP001163624"/>
    </source>
</evidence>
<evidence type="ECO:0000313" key="1">
    <source>
        <dbReference type="EMBL" id="WAI52372.1"/>
    </source>
</evidence>
<sequence length="75" mass="8303">MTDSKCREVEDLLRHTYPTFTFACALQSDGQYQISLASQITAVPQTIVVGITAEELRTPAQVRNLGLELINCFAD</sequence>
<reference evidence="1" key="1">
    <citation type="submission" date="2022-11" db="EMBL/GenBank/DDBJ databases">
        <title>Pseudomonas triclosanedens sp. nov., a triclosan degrader isolated from activated sludge.</title>
        <authorList>
            <person name="Yin Y."/>
            <person name="Lu Z."/>
        </authorList>
    </citation>
    <scope>NUCLEOTIDE SEQUENCE</scope>
    <source>
        <strain evidence="1">ZM23</strain>
    </source>
</reference>
<keyword evidence="2" id="KW-1185">Reference proteome</keyword>
<protein>
    <submittedName>
        <fullName evidence="1">Uncharacterized protein</fullName>
    </submittedName>
</protein>
<proteinExistence type="predicted"/>
<gene>
    <name evidence="1" type="ORF">OU419_14315</name>
</gene>
<dbReference type="RefSeq" id="WP_254476522.1">
    <property type="nucleotide sequence ID" value="NZ_CP113432.1"/>
</dbReference>
<dbReference type="EMBL" id="CP113432">
    <property type="protein sequence ID" value="WAI52372.1"/>
    <property type="molecule type" value="Genomic_DNA"/>
</dbReference>
<accession>A0ABY7A636</accession>
<dbReference type="Proteomes" id="UP001163624">
    <property type="component" value="Chromosome"/>
</dbReference>
<name>A0ABY7A636_9PSED</name>
<organism evidence="1 2">
    <name type="scientific">Pseudomonas triclosanedens</name>
    <dbReference type="NCBI Taxonomy" id="2961893"/>
    <lineage>
        <taxon>Bacteria</taxon>
        <taxon>Pseudomonadati</taxon>
        <taxon>Pseudomonadota</taxon>
        <taxon>Gammaproteobacteria</taxon>
        <taxon>Pseudomonadales</taxon>
        <taxon>Pseudomonadaceae</taxon>
        <taxon>Pseudomonas</taxon>
    </lineage>
</organism>